<dbReference type="Pfam" id="PF20057">
    <property type="entry name" value="DUF6456"/>
    <property type="match status" value="1"/>
</dbReference>
<feature type="domain" description="DUF6456" evidence="1">
    <location>
        <begin position="119"/>
        <end position="255"/>
    </location>
</feature>
<dbReference type="RefSeq" id="WP_170141951.1">
    <property type="nucleotide sequence ID" value="NZ_QPIX01000015.1"/>
</dbReference>
<organism evidence="2 3">
    <name type="scientific">Ciceribacter lividus</name>
    <dbReference type="NCBI Taxonomy" id="1197950"/>
    <lineage>
        <taxon>Bacteria</taxon>
        <taxon>Pseudomonadati</taxon>
        <taxon>Pseudomonadota</taxon>
        <taxon>Alphaproteobacteria</taxon>
        <taxon>Hyphomicrobiales</taxon>
        <taxon>Rhizobiaceae</taxon>
        <taxon>Ciceribacter</taxon>
    </lineage>
</organism>
<keyword evidence="3" id="KW-1185">Reference proteome</keyword>
<accession>A0A6I7HHZ5</accession>
<evidence type="ECO:0000313" key="3">
    <source>
        <dbReference type="Proteomes" id="UP000252582"/>
    </source>
</evidence>
<protein>
    <recommendedName>
        <fullName evidence="1">DUF6456 domain-containing protein</fullName>
    </recommendedName>
</protein>
<dbReference type="Proteomes" id="UP000252582">
    <property type="component" value="Unassembled WGS sequence"/>
</dbReference>
<dbReference type="InterPro" id="IPR045599">
    <property type="entry name" value="DUF6456"/>
</dbReference>
<dbReference type="EMBL" id="QPIX01000015">
    <property type="protein sequence ID" value="RCW20186.1"/>
    <property type="molecule type" value="Genomic_DNA"/>
</dbReference>
<sequence length="277" mass="29514">MADGNLVPAERKALLRLMRLALSGPMRIAGEEGGICRLSGSGGEIALAERLLRLTVARGLLKRRGRAIVAGKEARAYLRRALADPEASGFADQHREIEVCALPGEESGEGEAGTPAATVRRNLAESPLGPLARLKARDGKPFLDTQAIEAGERLAADFLHAGLQPRITASWEPRLSSRVKGAAGGAAELGDSALAARRRVTAAVEAMGPELAGVALDVCCFMKGLETVERERQWPVRSAKLMLRAALMALARHYAPPAGAARHTRHWGAEDYRPEIG</sequence>
<name>A0A6I7HHZ5_9HYPH</name>
<gene>
    <name evidence="2" type="ORF">DFR48_11549</name>
</gene>
<comment type="caution">
    <text evidence="2">The sequence shown here is derived from an EMBL/GenBank/DDBJ whole genome shotgun (WGS) entry which is preliminary data.</text>
</comment>
<evidence type="ECO:0000259" key="1">
    <source>
        <dbReference type="Pfam" id="PF20057"/>
    </source>
</evidence>
<evidence type="ECO:0000313" key="2">
    <source>
        <dbReference type="EMBL" id="RCW20186.1"/>
    </source>
</evidence>
<dbReference type="AlphaFoldDB" id="A0A6I7HHZ5"/>
<proteinExistence type="predicted"/>
<reference evidence="2 3" key="1">
    <citation type="submission" date="2018-07" db="EMBL/GenBank/DDBJ databases">
        <title>Genomic Encyclopedia of Type Strains, Phase IV (KMG-IV): sequencing the most valuable type-strain genomes for metagenomic binning, comparative biology and taxonomic classification.</title>
        <authorList>
            <person name="Goeker M."/>
        </authorList>
    </citation>
    <scope>NUCLEOTIDE SEQUENCE [LARGE SCALE GENOMIC DNA]</scope>
    <source>
        <strain evidence="2 3">DSM 25528</strain>
    </source>
</reference>